<evidence type="ECO:0000313" key="3">
    <source>
        <dbReference type="EMBL" id="REF69625.1"/>
    </source>
</evidence>
<organism evidence="3 4">
    <name type="scientific">Paracoccus versutus</name>
    <name type="common">Thiobacillus versutus</name>
    <dbReference type="NCBI Taxonomy" id="34007"/>
    <lineage>
        <taxon>Bacteria</taxon>
        <taxon>Pseudomonadati</taxon>
        <taxon>Pseudomonadota</taxon>
        <taxon>Alphaproteobacteria</taxon>
        <taxon>Rhodobacterales</taxon>
        <taxon>Paracoccaceae</taxon>
        <taxon>Paracoccus</taxon>
    </lineage>
</organism>
<dbReference type="InterPro" id="IPR001387">
    <property type="entry name" value="Cro/C1-type_HTH"/>
</dbReference>
<dbReference type="RefSeq" id="WP_072462810.1">
    <property type="nucleotide sequence ID" value="NZ_CP038197.1"/>
</dbReference>
<dbReference type="GO" id="GO:0003700">
    <property type="term" value="F:DNA-binding transcription factor activity"/>
    <property type="evidence" value="ECO:0007669"/>
    <property type="project" value="TreeGrafter"/>
</dbReference>
<dbReference type="Gene3D" id="1.10.260.40">
    <property type="entry name" value="lambda repressor-like DNA-binding domains"/>
    <property type="match status" value="1"/>
</dbReference>
<dbReference type="AlphaFoldDB" id="A0A3D9XGJ2"/>
<name>A0A3D9XGJ2_PARVE</name>
<dbReference type="SMART" id="SM00530">
    <property type="entry name" value="HTH_XRE"/>
    <property type="match status" value="1"/>
</dbReference>
<dbReference type="InterPro" id="IPR010982">
    <property type="entry name" value="Lambda_DNA-bd_dom_sf"/>
</dbReference>
<gene>
    <name evidence="3" type="ORF">BDD41_2335</name>
</gene>
<dbReference type="EMBL" id="QTUJ01000002">
    <property type="protein sequence ID" value="REF69625.1"/>
    <property type="molecule type" value="Genomic_DNA"/>
</dbReference>
<dbReference type="PANTHER" id="PTHR46797:SF1">
    <property type="entry name" value="METHYLPHOSPHONATE SYNTHASE"/>
    <property type="match status" value="1"/>
</dbReference>
<dbReference type="CDD" id="cd00093">
    <property type="entry name" value="HTH_XRE"/>
    <property type="match status" value="1"/>
</dbReference>
<dbReference type="Proteomes" id="UP000256941">
    <property type="component" value="Unassembled WGS sequence"/>
</dbReference>
<dbReference type="GO" id="GO:0003677">
    <property type="term" value="F:DNA binding"/>
    <property type="evidence" value="ECO:0007669"/>
    <property type="project" value="UniProtKB-KW"/>
</dbReference>
<evidence type="ECO:0000256" key="1">
    <source>
        <dbReference type="ARBA" id="ARBA00023125"/>
    </source>
</evidence>
<dbReference type="PROSITE" id="PS50943">
    <property type="entry name" value="HTH_CROC1"/>
    <property type="match status" value="1"/>
</dbReference>
<feature type="domain" description="HTH cro/C1-type" evidence="2">
    <location>
        <begin position="5"/>
        <end position="59"/>
    </location>
</feature>
<evidence type="ECO:0000259" key="2">
    <source>
        <dbReference type="PROSITE" id="PS50943"/>
    </source>
</evidence>
<proteinExistence type="predicted"/>
<dbReference type="Pfam" id="PF01381">
    <property type="entry name" value="HTH_3"/>
    <property type="match status" value="1"/>
</dbReference>
<accession>A0A3D9XGJ2</accession>
<dbReference type="SUPFAM" id="SSF47413">
    <property type="entry name" value="lambda repressor-like DNA-binding domains"/>
    <property type="match status" value="1"/>
</dbReference>
<reference evidence="3 4" key="1">
    <citation type="submission" date="2018-08" db="EMBL/GenBank/DDBJ databases">
        <title>Genomic Encyclopedia of Archaeal and Bacterial Type Strains, Phase II (KMG-II): from individual species to whole genera.</title>
        <authorList>
            <person name="Goeker M."/>
        </authorList>
    </citation>
    <scope>NUCLEOTIDE SEQUENCE [LARGE SCALE GENOMIC DNA]</scope>
    <source>
        <strain evidence="3 4">DSM 17099</strain>
    </source>
</reference>
<evidence type="ECO:0000313" key="4">
    <source>
        <dbReference type="Proteomes" id="UP000256941"/>
    </source>
</evidence>
<keyword evidence="1 3" id="KW-0238">DNA-binding</keyword>
<dbReference type="InterPro" id="IPR050807">
    <property type="entry name" value="TransReg_Diox_bact_type"/>
</dbReference>
<protein>
    <submittedName>
        <fullName evidence="3">DNA-binding XRE family transcriptional regulator</fullName>
    </submittedName>
</protein>
<comment type="caution">
    <text evidence="3">The sequence shown here is derived from an EMBL/GenBank/DDBJ whole genome shotgun (WGS) entry which is preliminary data.</text>
</comment>
<sequence>MRFRIKEHRTRLGWTQDHLAKASGLTKGYLSLLEHGKRDPSAEALRSLAAAFGVDVTEMIEPDSAEAQDAIDHLAVYMKLDPEDKVAVSRIARKMLPNGDP</sequence>
<dbReference type="PANTHER" id="PTHR46797">
    <property type="entry name" value="HTH-TYPE TRANSCRIPTIONAL REGULATOR"/>
    <property type="match status" value="1"/>
</dbReference>
<dbReference type="GO" id="GO:0005829">
    <property type="term" value="C:cytosol"/>
    <property type="evidence" value="ECO:0007669"/>
    <property type="project" value="TreeGrafter"/>
</dbReference>